<evidence type="ECO:0000313" key="2">
    <source>
        <dbReference type="EMBL" id="KAF5336801.1"/>
    </source>
</evidence>
<dbReference type="AlphaFoldDB" id="A0A8H5C7X8"/>
<evidence type="ECO:0000256" key="1">
    <source>
        <dbReference type="SAM" id="MobiDB-lite"/>
    </source>
</evidence>
<dbReference type="Proteomes" id="UP000559256">
    <property type="component" value="Unassembled WGS sequence"/>
</dbReference>
<comment type="caution">
    <text evidence="2">The sequence shown here is derived from an EMBL/GenBank/DDBJ whole genome shotgun (WGS) entry which is preliminary data.</text>
</comment>
<accession>A0A8H5C7X8</accession>
<organism evidence="2 3">
    <name type="scientific">Tetrapyrgos nigripes</name>
    <dbReference type="NCBI Taxonomy" id="182062"/>
    <lineage>
        <taxon>Eukaryota</taxon>
        <taxon>Fungi</taxon>
        <taxon>Dikarya</taxon>
        <taxon>Basidiomycota</taxon>
        <taxon>Agaricomycotina</taxon>
        <taxon>Agaricomycetes</taxon>
        <taxon>Agaricomycetidae</taxon>
        <taxon>Agaricales</taxon>
        <taxon>Marasmiineae</taxon>
        <taxon>Marasmiaceae</taxon>
        <taxon>Tetrapyrgos</taxon>
    </lineage>
</organism>
<evidence type="ECO:0000313" key="3">
    <source>
        <dbReference type="Proteomes" id="UP000559256"/>
    </source>
</evidence>
<dbReference type="EMBL" id="JAACJM010000220">
    <property type="protein sequence ID" value="KAF5336801.1"/>
    <property type="molecule type" value="Genomic_DNA"/>
</dbReference>
<protein>
    <submittedName>
        <fullName evidence="2">Uncharacterized protein</fullName>
    </submittedName>
</protein>
<gene>
    <name evidence="2" type="ORF">D9758_015853</name>
</gene>
<feature type="compositionally biased region" description="Low complexity" evidence="1">
    <location>
        <begin position="49"/>
        <end position="60"/>
    </location>
</feature>
<keyword evidence="3" id="KW-1185">Reference proteome</keyword>
<sequence length="78" mass="8564">MVSRLTLSLRRANGKIQIRGTSISEWPLDILRPITVTVTDDTVVENNTYSNVNSNTNANADLERDAHLRTPSSGLSPV</sequence>
<feature type="region of interest" description="Disordered" evidence="1">
    <location>
        <begin position="49"/>
        <end position="78"/>
    </location>
</feature>
<proteinExistence type="predicted"/>
<reference evidence="2 3" key="1">
    <citation type="journal article" date="2020" name="ISME J.">
        <title>Uncovering the hidden diversity of litter-decomposition mechanisms in mushroom-forming fungi.</title>
        <authorList>
            <person name="Floudas D."/>
            <person name="Bentzer J."/>
            <person name="Ahren D."/>
            <person name="Johansson T."/>
            <person name="Persson P."/>
            <person name="Tunlid A."/>
        </authorList>
    </citation>
    <scope>NUCLEOTIDE SEQUENCE [LARGE SCALE GENOMIC DNA]</scope>
    <source>
        <strain evidence="2 3">CBS 291.85</strain>
    </source>
</reference>
<name>A0A8H5C7X8_9AGAR</name>